<name>A0ABT3T3V5_9GAMM</name>
<sequence length="218" mass="24636">MASETRAVGSAFDKASGKFLYKELHRCLIDEKYCSVEYRDNAGKLLASKTLDYRGKPYQPSLVVKDYRFDSELSVGPPNDDALVVDAGFDNFVRSRWEVLNSGGSVQFDFLVPGRDTPIAMRADRDNREDCDAGALCIQVGLDSWLLARFVDPILLTYASDDRLLLRYDGPGNLASRDGSMPNVIIYYEHLETQDWELLDWGSEDLSVNDWTESRIAR</sequence>
<proteinExistence type="predicted"/>
<accession>A0ABT3T3V5</accession>
<evidence type="ECO:0000313" key="2">
    <source>
        <dbReference type="Proteomes" id="UP001143304"/>
    </source>
</evidence>
<dbReference type="Proteomes" id="UP001143304">
    <property type="component" value="Unassembled WGS sequence"/>
</dbReference>
<reference evidence="1" key="1">
    <citation type="submission" date="2019-02" db="EMBL/GenBank/DDBJ databases">
        <authorList>
            <person name="Li S.-H."/>
        </authorList>
    </citation>
    <scope>NUCLEOTIDE SEQUENCE</scope>
    <source>
        <strain evidence="1">IMCC11814</strain>
    </source>
</reference>
<gene>
    <name evidence="1" type="ORF">EYC82_06305</name>
</gene>
<dbReference type="EMBL" id="SHNO01000001">
    <property type="protein sequence ID" value="MCX2976962.1"/>
    <property type="molecule type" value="Genomic_DNA"/>
</dbReference>
<comment type="caution">
    <text evidence="1">The sequence shown here is derived from an EMBL/GenBank/DDBJ whole genome shotgun (WGS) entry which is preliminary data.</text>
</comment>
<dbReference type="RefSeq" id="WP_279248704.1">
    <property type="nucleotide sequence ID" value="NZ_SHNO01000001.1"/>
</dbReference>
<evidence type="ECO:0000313" key="1">
    <source>
        <dbReference type="EMBL" id="MCX2976962.1"/>
    </source>
</evidence>
<protein>
    <submittedName>
        <fullName evidence="1">Uncharacterized protein</fullName>
    </submittedName>
</protein>
<keyword evidence="2" id="KW-1185">Reference proteome</keyword>
<organism evidence="1 2">
    <name type="scientific">Candidatus Marimicrobium litorale</name>
    <dbReference type="NCBI Taxonomy" id="2518991"/>
    <lineage>
        <taxon>Bacteria</taxon>
        <taxon>Pseudomonadati</taxon>
        <taxon>Pseudomonadota</taxon>
        <taxon>Gammaproteobacteria</taxon>
        <taxon>Cellvibrionales</taxon>
        <taxon>Halieaceae</taxon>
        <taxon>Marimicrobium</taxon>
    </lineage>
</organism>